<organism evidence="2 3">
    <name type="scientific">Ammoniphilus resinae</name>
    <dbReference type="NCBI Taxonomy" id="861532"/>
    <lineage>
        <taxon>Bacteria</taxon>
        <taxon>Bacillati</taxon>
        <taxon>Bacillota</taxon>
        <taxon>Bacilli</taxon>
        <taxon>Bacillales</taxon>
        <taxon>Paenibacillaceae</taxon>
        <taxon>Aneurinibacillus group</taxon>
        <taxon>Ammoniphilus</taxon>
    </lineage>
</organism>
<keyword evidence="1" id="KW-1133">Transmembrane helix</keyword>
<gene>
    <name evidence="2" type="ORF">J2Z37_001479</name>
</gene>
<dbReference type="Proteomes" id="UP001519343">
    <property type="component" value="Unassembled WGS sequence"/>
</dbReference>
<keyword evidence="3" id="KW-1185">Reference proteome</keyword>
<dbReference type="RefSeq" id="WP_209809577.1">
    <property type="nucleotide sequence ID" value="NZ_JAGGKT010000003.1"/>
</dbReference>
<evidence type="ECO:0000256" key="1">
    <source>
        <dbReference type="SAM" id="Phobius"/>
    </source>
</evidence>
<proteinExistence type="predicted"/>
<reference evidence="2 3" key="1">
    <citation type="submission" date="2021-03" db="EMBL/GenBank/DDBJ databases">
        <title>Genomic Encyclopedia of Type Strains, Phase IV (KMG-IV): sequencing the most valuable type-strain genomes for metagenomic binning, comparative biology and taxonomic classification.</title>
        <authorList>
            <person name="Goeker M."/>
        </authorList>
    </citation>
    <scope>NUCLEOTIDE SEQUENCE [LARGE SCALE GENOMIC DNA]</scope>
    <source>
        <strain evidence="2 3">DSM 24738</strain>
    </source>
</reference>
<sequence>MINSKMSAELKSGEYSVYDRSGGFDFGDKSMVGTHTLCITNYGRVIAHDTGGIFGSEQVIDYSLSINVTFLNHLIQLSSVSYGKLTFDFMMGVEEFINLFSSIPKNKFTFVNTTSSYIQWQGTTYTLADLIFLENEFQFNGQSVPFRRVDSLSFDEHGKMTIKGHFKGDEYATLYIFNPKIDELKKIQDQWKRTPKLYDLVGKDTTLCPVRLQYKAGGKIRSSEITMVFRGDQVFLVDEASHKVLQSFSIKHDEWYFHSNHTMAVVMKNEIPYVLEFETSSAKKRYDDQLVKKDLKFYGTYQIGGRLKGADFPREPIYLLLHHSDLLFLFANTLTLMKISLQELTTVQNENKIFLLHLLDREIGLLLVSPQDPIQQGIQEKVRREKNLSIGYTSDHQPFYLEQDMNRLVFKQAKNKELFSIANQEVKDFSVTGTQGDFSTVRMVYGNQTQDIHLPTALVPLLIHQTYFYTKAPIVGKVSEDQLYLSWTRLANDHLLYYFFGQLFLLQKGIEEIRNQVKNQNDRNADLINYMYYAIQEQKKRLDAVAIYFPASLHRDGQELLGSELQEDSYRGLQRNLMGITSQIKGSLHEIESALSAVSSIIIPKADMQKFIEEKEKRGYDTSIAVTGTGILLGALTGGIGYAFLLPGAFMGLNNYFSSRDAERLERMRIENEYNRLDFYMTKALDVFDHMMQTLVPYHVAEVNRAAFQTFHSLAPIYQKALSNPEIKEGLFKRISQYYTFKQLPVDQSEMMKKENLIDQIEGSLQVGAEFASLINKEVKYVPKSIEIPRIGSI</sequence>
<feature type="transmembrane region" description="Helical" evidence="1">
    <location>
        <begin position="631"/>
        <end position="657"/>
    </location>
</feature>
<keyword evidence="1" id="KW-0812">Transmembrane</keyword>
<accession>A0ABS4GMH8</accession>
<dbReference type="EMBL" id="JAGGKT010000003">
    <property type="protein sequence ID" value="MBP1931478.1"/>
    <property type="molecule type" value="Genomic_DNA"/>
</dbReference>
<comment type="caution">
    <text evidence="2">The sequence shown here is derived from an EMBL/GenBank/DDBJ whole genome shotgun (WGS) entry which is preliminary data.</text>
</comment>
<evidence type="ECO:0000313" key="2">
    <source>
        <dbReference type="EMBL" id="MBP1931478.1"/>
    </source>
</evidence>
<name>A0ABS4GMH8_9BACL</name>
<protein>
    <submittedName>
        <fullName evidence="2">Uncharacterized protein</fullName>
    </submittedName>
</protein>
<keyword evidence="1" id="KW-0472">Membrane</keyword>
<evidence type="ECO:0000313" key="3">
    <source>
        <dbReference type="Proteomes" id="UP001519343"/>
    </source>
</evidence>